<protein>
    <submittedName>
        <fullName evidence="1">Uncharacterized protein</fullName>
    </submittedName>
</protein>
<comment type="caution">
    <text evidence="1">The sequence shown here is derived from an EMBL/GenBank/DDBJ whole genome shotgun (WGS) entry which is preliminary data.</text>
</comment>
<dbReference type="Proteomes" id="UP001597413">
    <property type="component" value="Unassembled WGS sequence"/>
</dbReference>
<organism evidence="1 2">
    <name type="scientific">Rhodobacter lacus</name>
    <dbReference type="NCBI Taxonomy" id="1641972"/>
    <lineage>
        <taxon>Bacteria</taxon>
        <taxon>Pseudomonadati</taxon>
        <taxon>Pseudomonadota</taxon>
        <taxon>Alphaproteobacteria</taxon>
        <taxon>Rhodobacterales</taxon>
        <taxon>Rhodobacter group</taxon>
        <taxon>Rhodobacter</taxon>
    </lineage>
</organism>
<name>A0ABW5A870_9RHOB</name>
<gene>
    <name evidence="1" type="ORF">ACFSM0_09730</name>
</gene>
<proteinExistence type="predicted"/>
<sequence length="65" mass="7038">MLQFSPVIARGFGAVAWLMGFSAMHRQNFAKGAVLQRKMRTNAASFAGLAISAQFPLPLRRDAAS</sequence>
<evidence type="ECO:0000313" key="1">
    <source>
        <dbReference type="EMBL" id="MFD2174368.1"/>
    </source>
</evidence>
<reference evidence="2" key="1">
    <citation type="journal article" date="2019" name="Int. J. Syst. Evol. Microbiol.">
        <title>The Global Catalogue of Microorganisms (GCM) 10K type strain sequencing project: providing services to taxonomists for standard genome sequencing and annotation.</title>
        <authorList>
            <consortium name="The Broad Institute Genomics Platform"/>
            <consortium name="The Broad Institute Genome Sequencing Center for Infectious Disease"/>
            <person name="Wu L."/>
            <person name="Ma J."/>
        </authorList>
    </citation>
    <scope>NUCLEOTIDE SEQUENCE [LARGE SCALE GENOMIC DNA]</scope>
    <source>
        <strain evidence="2">CCUG 55131</strain>
    </source>
</reference>
<keyword evidence="2" id="KW-1185">Reference proteome</keyword>
<dbReference type="EMBL" id="JBHUIX010000011">
    <property type="protein sequence ID" value="MFD2174368.1"/>
    <property type="molecule type" value="Genomic_DNA"/>
</dbReference>
<evidence type="ECO:0000313" key="2">
    <source>
        <dbReference type="Proteomes" id="UP001597413"/>
    </source>
</evidence>
<accession>A0ABW5A870</accession>